<organism evidence="1 2">
    <name type="scientific">Marchantia polymorpha</name>
    <name type="common">Common liverwort</name>
    <name type="synonym">Marchantia aquatica</name>
    <dbReference type="NCBI Taxonomy" id="3197"/>
    <lineage>
        <taxon>Eukaryota</taxon>
        <taxon>Viridiplantae</taxon>
        <taxon>Streptophyta</taxon>
        <taxon>Embryophyta</taxon>
        <taxon>Marchantiophyta</taxon>
        <taxon>Marchantiopsida</taxon>
        <taxon>Marchantiidae</taxon>
        <taxon>Marchantiales</taxon>
        <taxon>Marchantiaceae</taxon>
        <taxon>Marchantia</taxon>
    </lineage>
</organism>
<keyword evidence="2" id="KW-1185">Reference proteome</keyword>
<gene>
    <name evidence="1" type="ORF">MARPO_0040s0131</name>
</gene>
<proteinExistence type="predicted"/>
<protein>
    <submittedName>
        <fullName evidence="1">Uncharacterized protein</fullName>
    </submittedName>
</protein>
<evidence type="ECO:0000313" key="1">
    <source>
        <dbReference type="EMBL" id="PTQ40469.1"/>
    </source>
</evidence>
<accession>A0A2R6X2Y7</accession>
<name>A0A2R6X2Y7_MARPO</name>
<reference evidence="2" key="1">
    <citation type="journal article" date="2017" name="Cell">
        <title>Insights into land plant evolution garnered from the Marchantia polymorpha genome.</title>
        <authorList>
            <person name="Bowman J.L."/>
            <person name="Kohchi T."/>
            <person name="Yamato K.T."/>
            <person name="Jenkins J."/>
            <person name="Shu S."/>
            <person name="Ishizaki K."/>
            <person name="Yamaoka S."/>
            <person name="Nishihama R."/>
            <person name="Nakamura Y."/>
            <person name="Berger F."/>
            <person name="Adam C."/>
            <person name="Aki S.S."/>
            <person name="Althoff F."/>
            <person name="Araki T."/>
            <person name="Arteaga-Vazquez M.A."/>
            <person name="Balasubrmanian S."/>
            <person name="Barry K."/>
            <person name="Bauer D."/>
            <person name="Boehm C.R."/>
            <person name="Briginshaw L."/>
            <person name="Caballero-Perez J."/>
            <person name="Catarino B."/>
            <person name="Chen F."/>
            <person name="Chiyoda S."/>
            <person name="Chovatia M."/>
            <person name="Davies K.M."/>
            <person name="Delmans M."/>
            <person name="Demura T."/>
            <person name="Dierschke T."/>
            <person name="Dolan L."/>
            <person name="Dorantes-Acosta A.E."/>
            <person name="Eklund D.M."/>
            <person name="Florent S.N."/>
            <person name="Flores-Sandoval E."/>
            <person name="Fujiyama A."/>
            <person name="Fukuzawa H."/>
            <person name="Galik B."/>
            <person name="Grimanelli D."/>
            <person name="Grimwood J."/>
            <person name="Grossniklaus U."/>
            <person name="Hamada T."/>
            <person name="Haseloff J."/>
            <person name="Hetherington A.J."/>
            <person name="Higo A."/>
            <person name="Hirakawa Y."/>
            <person name="Hundley H.N."/>
            <person name="Ikeda Y."/>
            <person name="Inoue K."/>
            <person name="Inoue S.I."/>
            <person name="Ishida S."/>
            <person name="Jia Q."/>
            <person name="Kakita M."/>
            <person name="Kanazawa T."/>
            <person name="Kawai Y."/>
            <person name="Kawashima T."/>
            <person name="Kennedy M."/>
            <person name="Kinose K."/>
            <person name="Kinoshita T."/>
            <person name="Kohara Y."/>
            <person name="Koide E."/>
            <person name="Komatsu K."/>
            <person name="Kopischke S."/>
            <person name="Kubo M."/>
            <person name="Kyozuka J."/>
            <person name="Lagercrantz U."/>
            <person name="Lin S.S."/>
            <person name="Lindquist E."/>
            <person name="Lipzen A.M."/>
            <person name="Lu C.W."/>
            <person name="De Luna E."/>
            <person name="Martienssen R.A."/>
            <person name="Minamino N."/>
            <person name="Mizutani M."/>
            <person name="Mizutani M."/>
            <person name="Mochizuki N."/>
            <person name="Monte I."/>
            <person name="Mosher R."/>
            <person name="Nagasaki H."/>
            <person name="Nakagami H."/>
            <person name="Naramoto S."/>
            <person name="Nishitani K."/>
            <person name="Ohtani M."/>
            <person name="Okamoto T."/>
            <person name="Okumura M."/>
            <person name="Phillips J."/>
            <person name="Pollak B."/>
            <person name="Reinders A."/>
            <person name="Rovekamp M."/>
            <person name="Sano R."/>
            <person name="Sawa S."/>
            <person name="Schmid M.W."/>
            <person name="Shirakawa M."/>
            <person name="Solano R."/>
            <person name="Spunde A."/>
            <person name="Suetsugu N."/>
            <person name="Sugano S."/>
            <person name="Sugiyama A."/>
            <person name="Sun R."/>
            <person name="Suzuki Y."/>
            <person name="Takenaka M."/>
            <person name="Takezawa D."/>
            <person name="Tomogane H."/>
            <person name="Tsuzuki M."/>
            <person name="Ueda T."/>
            <person name="Umeda M."/>
            <person name="Ward J.M."/>
            <person name="Watanabe Y."/>
            <person name="Yazaki K."/>
            <person name="Yokoyama R."/>
            <person name="Yoshitake Y."/>
            <person name="Yotsui I."/>
            <person name="Zachgo S."/>
            <person name="Schmutz J."/>
        </authorList>
    </citation>
    <scope>NUCLEOTIDE SEQUENCE [LARGE SCALE GENOMIC DNA]</scope>
    <source>
        <strain evidence="2">Tak-1</strain>
    </source>
</reference>
<dbReference type="Gramene" id="Mp2g20810.1">
    <property type="protein sequence ID" value="Mp2g20810.1.cds"/>
    <property type="gene ID" value="Mp2g20810"/>
</dbReference>
<evidence type="ECO:0000313" key="2">
    <source>
        <dbReference type="Proteomes" id="UP000244005"/>
    </source>
</evidence>
<dbReference type="AlphaFoldDB" id="A0A2R6X2Y7"/>
<dbReference type="EMBL" id="KZ772712">
    <property type="protein sequence ID" value="PTQ40469.1"/>
    <property type="molecule type" value="Genomic_DNA"/>
</dbReference>
<dbReference type="Proteomes" id="UP000244005">
    <property type="component" value="Unassembled WGS sequence"/>
</dbReference>
<sequence>MLAKFALRLPRADSCYLSTITILDQHKLLEAHSFLLEKGNEKKRTLKNWPFRIDICLICNAVALSCFMLWANHGEMPRENLGGLGSRKASTRDFLPVQVMCKRVAWHVARSCI</sequence>